<dbReference type="OrthoDB" id="1453681at2"/>
<keyword evidence="1" id="KW-0812">Transmembrane</keyword>
<accession>A0A3M7TCU5</accession>
<protein>
    <submittedName>
        <fullName evidence="2">Uncharacterized protein</fullName>
    </submittedName>
</protein>
<gene>
    <name evidence="2" type="ORF">D1631_18300</name>
</gene>
<dbReference type="Proteomes" id="UP000278775">
    <property type="component" value="Unassembled WGS sequence"/>
</dbReference>
<feature type="transmembrane region" description="Helical" evidence="1">
    <location>
        <begin position="6"/>
        <end position="28"/>
    </location>
</feature>
<comment type="caution">
    <text evidence="2">The sequence shown here is derived from an EMBL/GenBank/DDBJ whole genome shotgun (WGS) entry which is preliminary data.</text>
</comment>
<dbReference type="AlphaFoldDB" id="A0A3M7TCU5"/>
<dbReference type="EMBL" id="QWIU01000003">
    <property type="protein sequence ID" value="RNA60449.1"/>
    <property type="molecule type" value="Genomic_DNA"/>
</dbReference>
<keyword evidence="1" id="KW-1133">Transmembrane helix</keyword>
<dbReference type="RefSeq" id="WP_122637848.1">
    <property type="nucleotide sequence ID" value="NZ_QWIU01000003.1"/>
</dbReference>
<name>A0A3M7TCU5_9FLAO</name>
<evidence type="ECO:0000256" key="1">
    <source>
        <dbReference type="SAM" id="Phobius"/>
    </source>
</evidence>
<keyword evidence="1" id="KW-0472">Membrane</keyword>
<organism evidence="2 3">
    <name type="scientific">Chryseobacterium nematophagum</name>
    <dbReference type="NCBI Taxonomy" id="2305228"/>
    <lineage>
        <taxon>Bacteria</taxon>
        <taxon>Pseudomonadati</taxon>
        <taxon>Bacteroidota</taxon>
        <taxon>Flavobacteriia</taxon>
        <taxon>Flavobacteriales</taxon>
        <taxon>Weeksellaceae</taxon>
        <taxon>Chryseobacterium group</taxon>
        <taxon>Chryseobacterium</taxon>
    </lineage>
</organism>
<reference evidence="2 3" key="1">
    <citation type="submission" date="2018-08" db="EMBL/GenBank/DDBJ databases">
        <title>Chryseobacterium nematophagum: a novel matrix digesting pathogen of nematodes.</title>
        <authorList>
            <person name="Page A."/>
            <person name="Roberts M."/>
            <person name="Felix M.-A."/>
            <person name="Weir W."/>
        </authorList>
    </citation>
    <scope>NUCLEOTIDE SEQUENCE [LARGE SCALE GENOMIC DNA]</scope>
    <source>
        <strain evidence="2 3">JUb129</strain>
    </source>
</reference>
<evidence type="ECO:0000313" key="3">
    <source>
        <dbReference type="Proteomes" id="UP000278775"/>
    </source>
</evidence>
<proteinExistence type="predicted"/>
<evidence type="ECO:0000313" key="2">
    <source>
        <dbReference type="EMBL" id="RNA60449.1"/>
    </source>
</evidence>
<sequence>METKDIVTLVGIIFTFLVGATGLFISLWNTRKTTFINAITSSRIKYIQDIRNSISEYCGLFYRYKILLDHDLTLSNEKLEVLKSIDKLKYQIMLFLNPEDNTWDNKIIALIEELRLKINENPEAQIKELITITQYLLKLEWEGAKLESRKGLVSNKEKRNLNKKYFKKYLNHKNEA</sequence>